<evidence type="ECO:0000313" key="2">
    <source>
        <dbReference type="EMBL" id="GBH13846.1"/>
    </source>
</evidence>
<dbReference type="EMBL" id="BGJZ01000369">
    <property type="protein sequence ID" value="GBH13846.1"/>
    <property type="molecule type" value="Genomic_DNA"/>
</dbReference>
<reference evidence="2 3" key="1">
    <citation type="submission" date="2018-04" db="EMBL/GenBank/DDBJ databases">
        <title>Draft genome sequence of Pseudomonas syringae pv. actinidiae biovar 1 strains isolated from kiwifruit in Kagawa prefecture.</title>
        <authorList>
            <person name="Tabuchi M."/>
            <person name="Saito M."/>
            <person name="Fujiwara S."/>
            <person name="Sasa N."/>
            <person name="Akimitsu K."/>
            <person name="Gomi K."/>
            <person name="Konishi-Sugita S."/>
            <person name="Hamano K."/>
            <person name="Kataoka I."/>
        </authorList>
    </citation>
    <scope>NUCLEOTIDE SEQUENCE [LARGE SCALE GENOMIC DNA]</scope>
    <source>
        <strain evidence="2 3">MAFF212206</strain>
    </source>
</reference>
<accession>A0A2V0QL48</accession>
<dbReference type="AlphaFoldDB" id="A0A2V0QL48"/>
<evidence type="ECO:0000256" key="1">
    <source>
        <dbReference type="SAM" id="Coils"/>
    </source>
</evidence>
<comment type="caution">
    <text evidence="2">The sequence shown here is derived from an EMBL/GenBank/DDBJ whole genome shotgun (WGS) entry which is preliminary data.</text>
</comment>
<dbReference type="Proteomes" id="UP000247480">
    <property type="component" value="Unassembled WGS sequence"/>
</dbReference>
<gene>
    <name evidence="2" type="ORF">KPSA1_07339</name>
</gene>
<feature type="coiled-coil region" evidence="1">
    <location>
        <begin position="70"/>
        <end position="97"/>
    </location>
</feature>
<proteinExistence type="predicted"/>
<evidence type="ECO:0000313" key="3">
    <source>
        <dbReference type="Proteomes" id="UP000247480"/>
    </source>
</evidence>
<protein>
    <submittedName>
        <fullName evidence="2">7-keto-8-aminopelargonate synthetase or related enzyme</fullName>
    </submittedName>
</protein>
<keyword evidence="1" id="KW-0175">Coiled coil</keyword>
<organism evidence="2 3">
    <name type="scientific">Pseudomonas syringae pv. actinidiae</name>
    <dbReference type="NCBI Taxonomy" id="103796"/>
    <lineage>
        <taxon>Bacteria</taxon>
        <taxon>Pseudomonadati</taxon>
        <taxon>Pseudomonadota</taxon>
        <taxon>Gammaproteobacteria</taxon>
        <taxon>Pseudomonadales</taxon>
        <taxon>Pseudomonadaceae</taxon>
        <taxon>Pseudomonas</taxon>
        <taxon>Pseudomonas syringae</taxon>
    </lineage>
</organism>
<sequence>MRQYTSNLLYPKSKNHILNKYIYGTKFEPGKSVWQLYEAKNHAEIQSRVLDEVYSTHKCYELIQSKFESFKKLEAMNKRQEKLLSKAREAATEVSSEVEATD</sequence>
<name>A0A2V0QL48_PSESF</name>